<dbReference type="GO" id="GO:0032259">
    <property type="term" value="P:methylation"/>
    <property type="evidence" value="ECO:0007669"/>
    <property type="project" value="UniProtKB-KW"/>
</dbReference>
<comment type="pathway">
    <text evidence="1">Lipid metabolism.</text>
</comment>
<feature type="domain" description="Methyltransferase type 11" evidence="5">
    <location>
        <begin position="48"/>
        <end position="146"/>
    </location>
</feature>
<dbReference type="Pfam" id="PF08241">
    <property type="entry name" value="Methyltransf_11"/>
    <property type="match status" value="1"/>
</dbReference>
<dbReference type="SUPFAM" id="SSF53335">
    <property type="entry name" value="S-adenosyl-L-methionine-dependent methyltransferases"/>
    <property type="match status" value="1"/>
</dbReference>
<organism evidence="6">
    <name type="scientific">marine metagenome</name>
    <dbReference type="NCBI Taxonomy" id="408172"/>
    <lineage>
        <taxon>unclassified sequences</taxon>
        <taxon>metagenomes</taxon>
        <taxon>ecological metagenomes</taxon>
    </lineage>
</organism>
<protein>
    <recommendedName>
        <fullName evidence="5">Methyltransferase type 11 domain-containing protein</fullName>
    </recommendedName>
</protein>
<dbReference type="EMBL" id="UINC01027404">
    <property type="protein sequence ID" value="SVB06592.1"/>
    <property type="molecule type" value="Genomic_DNA"/>
</dbReference>
<keyword evidence="2" id="KW-0489">Methyltransferase</keyword>
<name>A0A382AZW5_9ZZZZ</name>
<reference evidence="6" key="1">
    <citation type="submission" date="2018-05" db="EMBL/GenBank/DDBJ databases">
        <authorList>
            <person name="Lanie J.A."/>
            <person name="Ng W.-L."/>
            <person name="Kazmierczak K.M."/>
            <person name="Andrzejewski T.M."/>
            <person name="Davidsen T.M."/>
            <person name="Wayne K.J."/>
            <person name="Tettelin H."/>
            <person name="Glass J.I."/>
            <person name="Rusch D."/>
            <person name="Podicherti R."/>
            <person name="Tsui H.-C.T."/>
            <person name="Winkler M.E."/>
        </authorList>
    </citation>
    <scope>NUCLEOTIDE SEQUENCE</scope>
</reference>
<proteinExistence type="predicted"/>
<evidence type="ECO:0000256" key="2">
    <source>
        <dbReference type="ARBA" id="ARBA00022603"/>
    </source>
</evidence>
<dbReference type="AlphaFoldDB" id="A0A382AZW5"/>
<accession>A0A382AZW5</accession>
<dbReference type="PANTHER" id="PTHR44307">
    <property type="entry name" value="PHOSPHOETHANOLAMINE METHYLTRANSFERASE"/>
    <property type="match status" value="1"/>
</dbReference>
<evidence type="ECO:0000313" key="6">
    <source>
        <dbReference type="EMBL" id="SVB06592.1"/>
    </source>
</evidence>
<evidence type="ECO:0000259" key="5">
    <source>
        <dbReference type="Pfam" id="PF08241"/>
    </source>
</evidence>
<comment type="pathway">
    <text evidence="4">Phospholipid metabolism.</text>
</comment>
<evidence type="ECO:0000256" key="4">
    <source>
        <dbReference type="ARBA" id="ARBA00025707"/>
    </source>
</evidence>
<gene>
    <name evidence="6" type="ORF">METZ01_LOCUS159446</name>
</gene>
<keyword evidence="3" id="KW-0808">Transferase</keyword>
<evidence type="ECO:0000256" key="3">
    <source>
        <dbReference type="ARBA" id="ARBA00022679"/>
    </source>
</evidence>
<dbReference type="CDD" id="cd02440">
    <property type="entry name" value="AdoMet_MTases"/>
    <property type="match status" value="1"/>
</dbReference>
<evidence type="ECO:0000256" key="1">
    <source>
        <dbReference type="ARBA" id="ARBA00005189"/>
    </source>
</evidence>
<dbReference type="Gene3D" id="3.40.50.150">
    <property type="entry name" value="Vaccinia Virus protein VP39"/>
    <property type="match status" value="1"/>
</dbReference>
<sequence length="261" mass="29080">MGSSVNRYDPRNIETMELVYGKGYMSAGGDAEVARIVTGIKIRNQQLLDIGCGLGGAAISLVKDHHARHVDALDIDNNVISRAGELVKAADMDHRITLTRFDGGALPYHSDQFDVVYLTATSCHVEGLYGFFSEIHRVLRCGGWVVGGEWFKAADNSAYRDWDSLLKERGLNFYFVCQSRFETTLSKSGFGSVSVVDRTQATTDLARGYLDRVKTELKDTLREKLGNKDLEDFLSWTRGRYECFAHGGMAYGHFRACKAKP</sequence>
<dbReference type="InterPro" id="IPR013216">
    <property type="entry name" value="Methyltransf_11"/>
</dbReference>
<dbReference type="InterPro" id="IPR029063">
    <property type="entry name" value="SAM-dependent_MTases_sf"/>
</dbReference>
<dbReference type="PANTHER" id="PTHR44307:SF2">
    <property type="entry name" value="PHOSPHOETHANOLAMINE METHYLTRANSFERASE ISOFORM X1"/>
    <property type="match status" value="1"/>
</dbReference>
<dbReference type="GO" id="GO:0008757">
    <property type="term" value="F:S-adenosylmethionine-dependent methyltransferase activity"/>
    <property type="evidence" value="ECO:0007669"/>
    <property type="project" value="InterPro"/>
</dbReference>